<dbReference type="Proteomes" id="UP001055439">
    <property type="component" value="Chromosome 8"/>
</dbReference>
<sequence length="77" mass="8593">MGSAEGTLVRHPLSTAASQRTHARDALSPRRTLCRDRASRACVATRPCLLLRHRLHAPRPFRLLRRARGEARASTVV</sequence>
<dbReference type="EMBL" id="CP097510">
    <property type="protein sequence ID" value="URE39794.1"/>
    <property type="molecule type" value="Genomic_DNA"/>
</dbReference>
<gene>
    <name evidence="2" type="ORF">MUK42_06082</name>
</gene>
<evidence type="ECO:0000256" key="1">
    <source>
        <dbReference type="SAM" id="MobiDB-lite"/>
    </source>
</evidence>
<keyword evidence="3" id="KW-1185">Reference proteome</keyword>
<feature type="region of interest" description="Disordered" evidence="1">
    <location>
        <begin position="1"/>
        <end position="29"/>
    </location>
</feature>
<evidence type="ECO:0000313" key="2">
    <source>
        <dbReference type="EMBL" id="URE39794.1"/>
    </source>
</evidence>
<evidence type="ECO:0000313" key="3">
    <source>
        <dbReference type="Proteomes" id="UP001055439"/>
    </source>
</evidence>
<reference evidence="2" key="1">
    <citation type="submission" date="2022-05" db="EMBL/GenBank/DDBJ databases">
        <title>The Musa troglodytarum L. genome provides insights into the mechanism of non-climacteric behaviour and enrichment of carotenoids.</title>
        <authorList>
            <person name="Wang J."/>
        </authorList>
    </citation>
    <scope>NUCLEOTIDE SEQUENCE</scope>
    <source>
        <tissue evidence="2">Leaf</tissue>
    </source>
</reference>
<dbReference type="AlphaFoldDB" id="A0A9E7HSN1"/>
<organism evidence="2 3">
    <name type="scientific">Musa troglodytarum</name>
    <name type="common">fe'i banana</name>
    <dbReference type="NCBI Taxonomy" id="320322"/>
    <lineage>
        <taxon>Eukaryota</taxon>
        <taxon>Viridiplantae</taxon>
        <taxon>Streptophyta</taxon>
        <taxon>Embryophyta</taxon>
        <taxon>Tracheophyta</taxon>
        <taxon>Spermatophyta</taxon>
        <taxon>Magnoliopsida</taxon>
        <taxon>Liliopsida</taxon>
        <taxon>Zingiberales</taxon>
        <taxon>Musaceae</taxon>
        <taxon>Musa</taxon>
    </lineage>
</organism>
<accession>A0A9E7HSN1</accession>
<proteinExistence type="predicted"/>
<name>A0A9E7HSN1_9LILI</name>
<protein>
    <submittedName>
        <fullName evidence="2">Uncharacterized protein</fullName>
    </submittedName>
</protein>